<organism evidence="2 3">
    <name type="scientific">Podospora comata</name>
    <dbReference type="NCBI Taxonomy" id="48703"/>
    <lineage>
        <taxon>Eukaryota</taxon>
        <taxon>Fungi</taxon>
        <taxon>Dikarya</taxon>
        <taxon>Ascomycota</taxon>
        <taxon>Pezizomycotina</taxon>
        <taxon>Sordariomycetes</taxon>
        <taxon>Sordariomycetidae</taxon>
        <taxon>Sordariales</taxon>
        <taxon>Podosporaceae</taxon>
        <taxon>Podospora</taxon>
    </lineage>
</organism>
<feature type="region of interest" description="Disordered" evidence="1">
    <location>
        <begin position="237"/>
        <end position="277"/>
    </location>
</feature>
<feature type="compositionally biased region" description="Low complexity" evidence="1">
    <location>
        <begin position="83"/>
        <end position="96"/>
    </location>
</feature>
<keyword evidence="3" id="KW-1185">Reference proteome</keyword>
<feature type="compositionally biased region" description="Low complexity" evidence="1">
    <location>
        <begin position="33"/>
        <end position="47"/>
    </location>
</feature>
<evidence type="ECO:0000256" key="1">
    <source>
        <dbReference type="SAM" id="MobiDB-lite"/>
    </source>
</evidence>
<accession>A0ABY6S8I4</accession>
<reference evidence="2" key="1">
    <citation type="submission" date="2018-02" db="EMBL/GenBank/DDBJ databases">
        <authorList>
            <person name="Silar P."/>
        </authorList>
    </citation>
    <scope>NUCLEOTIDE SEQUENCE [LARGE SCALE GENOMIC DNA]</scope>
    <source>
        <strain evidence="2">T</strain>
    </source>
</reference>
<gene>
    <name evidence="2" type="ORF">PODCO_401205</name>
</gene>
<feature type="region of interest" description="Disordered" evidence="1">
    <location>
        <begin position="1"/>
        <end position="99"/>
    </location>
</feature>
<proteinExistence type="predicted"/>
<evidence type="ECO:0000313" key="2">
    <source>
        <dbReference type="EMBL" id="VBB79495.1"/>
    </source>
</evidence>
<dbReference type="EMBL" id="LR026967">
    <property type="protein sequence ID" value="VBB79495.1"/>
    <property type="molecule type" value="Genomic_DNA"/>
</dbReference>
<evidence type="ECO:0008006" key="4">
    <source>
        <dbReference type="Google" id="ProtNLM"/>
    </source>
</evidence>
<protein>
    <recommendedName>
        <fullName evidence="4">PPPDE domain-containing protein</fullName>
    </recommendedName>
</protein>
<dbReference type="Proteomes" id="UP000280685">
    <property type="component" value="Chromosome 4"/>
</dbReference>
<evidence type="ECO:0000313" key="3">
    <source>
        <dbReference type="Proteomes" id="UP000280685"/>
    </source>
</evidence>
<sequence>MSRRSSSSSTHSQAQAPRPSTSSGRPASSHGTASRGSSVAPSSSSRPPSRDSAARPPSRDSNASRPPSRDSNGARPPSRDSAPRAPSRPGSRGSSSVELDMRVRRQLHRVGWGSNTTGHQGLFLPDEDGSPQGRLYHISILPGGSSGTKAKTNYAVNEEIYVLTNTRARSAFPINGAIVNNQQVRRATEEVFNRSGDYHQLFNNCQHFCLESIIYMNQLWPEDVTAEAISHIRDDRPTPLTRMTTAMGRHRAAPPPAPAPGPSRRDSGRSNSRFSIN</sequence>
<feature type="compositionally biased region" description="Polar residues" evidence="1">
    <location>
        <begin position="10"/>
        <end position="32"/>
    </location>
</feature>
<name>A0ABY6S8I4_PODCO</name>